<dbReference type="InterPro" id="IPR007349">
    <property type="entry name" value="DUF418"/>
</dbReference>
<dbReference type="OrthoDB" id="9807744at2"/>
<dbReference type="Pfam" id="PF04235">
    <property type="entry name" value="DUF418"/>
    <property type="match status" value="1"/>
</dbReference>
<evidence type="ECO:0000259" key="2">
    <source>
        <dbReference type="Pfam" id="PF04235"/>
    </source>
</evidence>
<name>A0A4Q1KH49_9FLAO</name>
<keyword evidence="1" id="KW-1133">Transmembrane helix</keyword>
<protein>
    <submittedName>
        <fullName evidence="3">DUF418 domain-containing protein</fullName>
    </submittedName>
</protein>
<dbReference type="RefSeq" id="WP_129465455.1">
    <property type="nucleotide sequence ID" value="NZ_JACSXZ010000001.1"/>
</dbReference>
<comment type="caution">
    <text evidence="3">The sequence shown here is derived from an EMBL/GenBank/DDBJ whole genome shotgun (WGS) entry which is preliminary data.</text>
</comment>
<feature type="domain" description="DUF418" evidence="2">
    <location>
        <begin position="241"/>
        <end position="407"/>
    </location>
</feature>
<proteinExistence type="predicted"/>
<evidence type="ECO:0000256" key="1">
    <source>
        <dbReference type="SAM" id="Phobius"/>
    </source>
</evidence>
<feature type="transmembrane region" description="Helical" evidence="1">
    <location>
        <begin position="339"/>
        <end position="361"/>
    </location>
</feature>
<keyword evidence="1" id="KW-0472">Membrane</keyword>
<evidence type="ECO:0000313" key="3">
    <source>
        <dbReference type="EMBL" id="RXR28887.1"/>
    </source>
</evidence>
<dbReference type="EMBL" id="SBKQ01000016">
    <property type="protein sequence ID" value="RXR28887.1"/>
    <property type="molecule type" value="Genomic_DNA"/>
</dbReference>
<feature type="transmembrane region" description="Helical" evidence="1">
    <location>
        <begin position="59"/>
        <end position="82"/>
    </location>
</feature>
<feature type="transmembrane region" description="Helical" evidence="1">
    <location>
        <begin position="21"/>
        <end position="39"/>
    </location>
</feature>
<reference evidence="4" key="1">
    <citation type="submission" date="2019-01" db="EMBL/GenBank/DDBJ databases">
        <title>Cytophagaceae bacterium strain CAR-16.</title>
        <authorList>
            <person name="Chen W.-M."/>
        </authorList>
    </citation>
    <scope>NUCLEOTIDE SEQUENCE [LARGE SCALE GENOMIC DNA]</scope>
    <source>
        <strain evidence="4">ICH-30</strain>
    </source>
</reference>
<keyword evidence="1" id="KW-0812">Transmembrane</keyword>
<gene>
    <name evidence="3" type="ORF">EQG68_13725</name>
</gene>
<feature type="transmembrane region" description="Helical" evidence="1">
    <location>
        <begin position="142"/>
        <end position="160"/>
    </location>
</feature>
<feature type="transmembrane region" description="Helical" evidence="1">
    <location>
        <begin position="220"/>
        <end position="240"/>
    </location>
</feature>
<keyword evidence="4" id="KW-1185">Reference proteome</keyword>
<dbReference type="PANTHER" id="PTHR30590:SF2">
    <property type="entry name" value="INNER MEMBRANE PROTEIN"/>
    <property type="match status" value="1"/>
</dbReference>
<dbReference type="PANTHER" id="PTHR30590">
    <property type="entry name" value="INNER MEMBRANE PROTEIN"/>
    <property type="match status" value="1"/>
</dbReference>
<dbReference type="InterPro" id="IPR052529">
    <property type="entry name" value="Bact_Transport_Assoc"/>
</dbReference>
<dbReference type="Proteomes" id="UP000289734">
    <property type="component" value="Unassembled WGS sequence"/>
</dbReference>
<organism evidence="3 4">
    <name type="scientific">Flavobacterium piscinae</name>
    <dbReference type="NCBI Taxonomy" id="2506424"/>
    <lineage>
        <taxon>Bacteria</taxon>
        <taxon>Pseudomonadati</taxon>
        <taxon>Bacteroidota</taxon>
        <taxon>Flavobacteriia</taxon>
        <taxon>Flavobacteriales</taxon>
        <taxon>Flavobacteriaceae</taxon>
        <taxon>Flavobacterium</taxon>
    </lineage>
</organism>
<sequence>MITTQPTQNSERETFMDALRGFAILGIFIANLAHLSFYNESAKVISPWIMESWDGTVRFLQYLFIEGKFYSIFSLLFGWGIAFQLKRGIEKGTDTIPLIKRRLFFMLLLGGIHLLIWSGDIVFFYALLGFIILPLLKFTNKTLLIIGSTLLLSPILLYAVKMYFPILNFPAIFLFDMGDQVTHFFFGEMSNEKYRALMHEGSWLDQLKSNIAGVFYRYGYLIYVSRISKVIGMFLIGYVIGRSDFYKKLKQHRKTVITIIILGILIGIPFNYLLASYMSSSVRGEYYNLQPSGLKLTIYYALGVVPLALTYVGLLMFGFQTKLGHKILQIVSPVGRMAFTNYISHSLIGNFVFLGAGLEMMGKVGPLYLTLFGIMVFIIQIIFSTIWLRYFQYGPAEWVWRSLTYRKIQPMRLTQIAFK</sequence>
<feature type="transmembrane region" description="Helical" evidence="1">
    <location>
        <begin position="256"/>
        <end position="278"/>
    </location>
</feature>
<feature type="transmembrane region" description="Helical" evidence="1">
    <location>
        <begin position="367"/>
        <end position="388"/>
    </location>
</feature>
<feature type="transmembrane region" description="Helical" evidence="1">
    <location>
        <begin position="298"/>
        <end position="319"/>
    </location>
</feature>
<feature type="transmembrane region" description="Helical" evidence="1">
    <location>
        <begin position="103"/>
        <end position="136"/>
    </location>
</feature>
<dbReference type="AlphaFoldDB" id="A0A4Q1KH49"/>
<evidence type="ECO:0000313" key="4">
    <source>
        <dbReference type="Proteomes" id="UP000289734"/>
    </source>
</evidence>
<accession>A0A4Q1KH49</accession>